<proteinExistence type="inferred from homology"/>
<gene>
    <name evidence="8" type="primary">serA</name>
    <name evidence="8" type="ORF">GCM10007276_06110</name>
</gene>
<comment type="similarity">
    <text evidence="1 5">Belongs to the D-isomer specific 2-hydroxyacid dehydrogenase family.</text>
</comment>
<dbReference type="PANTHER" id="PTHR42789">
    <property type="entry name" value="D-ISOMER SPECIFIC 2-HYDROXYACID DEHYDROGENASE FAMILY PROTEIN (AFU_ORTHOLOGUE AFUA_6G10090)"/>
    <property type="match status" value="1"/>
</dbReference>
<keyword evidence="2" id="KW-0028">Amino-acid biosynthesis</keyword>
<dbReference type="RefSeq" id="WP_188408221.1">
    <property type="nucleotide sequence ID" value="NZ_BMCP01000001.1"/>
</dbReference>
<dbReference type="FunFam" id="3.40.50.720:FF:000203">
    <property type="entry name" value="D-3-phosphoglycerate dehydrogenase (SerA)"/>
    <property type="match status" value="1"/>
</dbReference>
<dbReference type="InterPro" id="IPR006140">
    <property type="entry name" value="D-isomer_DH_NAD-bd"/>
</dbReference>
<dbReference type="Pfam" id="PF02826">
    <property type="entry name" value="2-Hacid_dh_C"/>
    <property type="match status" value="1"/>
</dbReference>
<dbReference type="InterPro" id="IPR029753">
    <property type="entry name" value="D-isomer_DH_CS"/>
</dbReference>
<keyword evidence="3 5" id="KW-0560">Oxidoreductase</keyword>
<dbReference type="SUPFAM" id="SSF52283">
    <property type="entry name" value="Formate/glycerate dehydrogenase catalytic domain-like"/>
    <property type="match status" value="1"/>
</dbReference>
<dbReference type="Gene3D" id="3.40.50.720">
    <property type="entry name" value="NAD(P)-binding Rossmann-like Domain"/>
    <property type="match status" value="2"/>
</dbReference>
<dbReference type="EMBL" id="BMCP01000001">
    <property type="protein sequence ID" value="GGE31724.1"/>
    <property type="molecule type" value="Genomic_DNA"/>
</dbReference>
<protein>
    <submittedName>
        <fullName evidence="8">2-hydroxyacid dehydrogenase</fullName>
    </submittedName>
</protein>
<dbReference type="InterPro" id="IPR036291">
    <property type="entry name" value="NAD(P)-bd_dom_sf"/>
</dbReference>
<dbReference type="GO" id="GO:0051287">
    <property type="term" value="F:NAD binding"/>
    <property type="evidence" value="ECO:0007669"/>
    <property type="project" value="InterPro"/>
</dbReference>
<reference evidence="8" key="2">
    <citation type="submission" date="2020-09" db="EMBL/GenBank/DDBJ databases">
        <authorList>
            <person name="Sun Q."/>
            <person name="Sedlacek I."/>
        </authorList>
    </citation>
    <scope>NUCLEOTIDE SEQUENCE</scope>
    <source>
        <strain evidence="8">CCM 7684</strain>
    </source>
</reference>
<keyword evidence="4" id="KW-0520">NAD</keyword>
<dbReference type="GO" id="GO:0008652">
    <property type="term" value="P:amino acid biosynthetic process"/>
    <property type="evidence" value="ECO:0007669"/>
    <property type="project" value="UniProtKB-KW"/>
</dbReference>
<sequence length="316" mass="34504">MKVAILDDYQDVAISCADWERLGPSVEIRAFRDPLKSEADLLEHLIDFDVIVLMRERTPFGRSVIESLPRLRLLVTTGMRNQSIDVEAAKAAGIVVSGTDSVGQSTVELTWALIMALVRNIPQELESFRGGGWQVGLGELLQGKTLGILGLGRLGTRVAALAQAFEMKTLAWSRNLTVERAEAAGVRLAASLDELLSEADVITIHLVLGDGTRGLIGRDQFAKMKETCYLVNASRGPIVNEHALVEALESRRIAGAAIDVFDTEPLPSDHPFRTLRNVVATPHIGYVSRENYMLFYGQVVEDIAAFAAGNPIRQLS</sequence>
<evidence type="ECO:0000256" key="4">
    <source>
        <dbReference type="ARBA" id="ARBA00023027"/>
    </source>
</evidence>
<feature type="domain" description="D-isomer specific 2-hydroxyacid dehydrogenase catalytic" evidence="6">
    <location>
        <begin position="28"/>
        <end position="312"/>
    </location>
</feature>
<dbReference type="InterPro" id="IPR029752">
    <property type="entry name" value="D-isomer_DH_CS1"/>
</dbReference>
<dbReference type="SUPFAM" id="SSF51735">
    <property type="entry name" value="NAD(P)-binding Rossmann-fold domains"/>
    <property type="match status" value="1"/>
</dbReference>
<dbReference type="Pfam" id="PF00389">
    <property type="entry name" value="2-Hacid_dh"/>
    <property type="match status" value="1"/>
</dbReference>
<dbReference type="InterPro" id="IPR050857">
    <property type="entry name" value="D-2-hydroxyacid_DH"/>
</dbReference>
<feature type="domain" description="D-isomer specific 2-hydroxyacid dehydrogenase NAD-binding" evidence="7">
    <location>
        <begin position="112"/>
        <end position="285"/>
    </location>
</feature>
<name>A0A8J2VLI9_9RHOB</name>
<accession>A0A8J2VLI9</accession>
<evidence type="ECO:0000259" key="6">
    <source>
        <dbReference type="Pfam" id="PF00389"/>
    </source>
</evidence>
<evidence type="ECO:0000256" key="5">
    <source>
        <dbReference type="RuleBase" id="RU003719"/>
    </source>
</evidence>
<dbReference type="AlphaFoldDB" id="A0A8J2VLI9"/>
<dbReference type="PROSITE" id="PS00065">
    <property type="entry name" value="D_2_HYDROXYACID_DH_1"/>
    <property type="match status" value="1"/>
</dbReference>
<dbReference type="PANTHER" id="PTHR42789:SF1">
    <property type="entry name" value="D-ISOMER SPECIFIC 2-HYDROXYACID DEHYDROGENASE FAMILY PROTEIN (AFU_ORTHOLOGUE AFUA_6G10090)"/>
    <property type="match status" value="1"/>
</dbReference>
<dbReference type="CDD" id="cd12169">
    <property type="entry name" value="PGDH_like_1"/>
    <property type="match status" value="1"/>
</dbReference>
<organism evidence="8 9">
    <name type="scientific">Agaricicola taiwanensis</name>
    <dbReference type="NCBI Taxonomy" id="591372"/>
    <lineage>
        <taxon>Bacteria</taxon>
        <taxon>Pseudomonadati</taxon>
        <taxon>Pseudomonadota</taxon>
        <taxon>Alphaproteobacteria</taxon>
        <taxon>Rhodobacterales</taxon>
        <taxon>Paracoccaceae</taxon>
        <taxon>Agaricicola</taxon>
    </lineage>
</organism>
<evidence type="ECO:0000259" key="7">
    <source>
        <dbReference type="Pfam" id="PF02826"/>
    </source>
</evidence>
<reference evidence="8" key="1">
    <citation type="journal article" date="2014" name="Int. J. Syst. Evol. Microbiol.">
        <title>Complete genome sequence of Corynebacterium casei LMG S-19264T (=DSM 44701T), isolated from a smear-ripened cheese.</title>
        <authorList>
            <consortium name="US DOE Joint Genome Institute (JGI-PGF)"/>
            <person name="Walter F."/>
            <person name="Albersmeier A."/>
            <person name="Kalinowski J."/>
            <person name="Ruckert C."/>
        </authorList>
    </citation>
    <scope>NUCLEOTIDE SEQUENCE</scope>
    <source>
        <strain evidence="8">CCM 7684</strain>
    </source>
</reference>
<comment type="caution">
    <text evidence="8">The sequence shown here is derived from an EMBL/GenBank/DDBJ whole genome shotgun (WGS) entry which is preliminary data.</text>
</comment>
<keyword evidence="9" id="KW-1185">Reference proteome</keyword>
<dbReference type="InterPro" id="IPR006139">
    <property type="entry name" value="D-isomer_2_OHA_DH_cat_dom"/>
</dbReference>
<dbReference type="Proteomes" id="UP000602745">
    <property type="component" value="Unassembled WGS sequence"/>
</dbReference>
<dbReference type="GO" id="GO:0016616">
    <property type="term" value="F:oxidoreductase activity, acting on the CH-OH group of donors, NAD or NADP as acceptor"/>
    <property type="evidence" value="ECO:0007669"/>
    <property type="project" value="InterPro"/>
</dbReference>
<evidence type="ECO:0000256" key="3">
    <source>
        <dbReference type="ARBA" id="ARBA00023002"/>
    </source>
</evidence>
<evidence type="ECO:0000256" key="2">
    <source>
        <dbReference type="ARBA" id="ARBA00022605"/>
    </source>
</evidence>
<evidence type="ECO:0000313" key="8">
    <source>
        <dbReference type="EMBL" id="GGE31724.1"/>
    </source>
</evidence>
<dbReference type="PROSITE" id="PS00671">
    <property type="entry name" value="D_2_HYDROXYACID_DH_3"/>
    <property type="match status" value="1"/>
</dbReference>
<evidence type="ECO:0000313" key="9">
    <source>
        <dbReference type="Proteomes" id="UP000602745"/>
    </source>
</evidence>
<evidence type="ECO:0000256" key="1">
    <source>
        <dbReference type="ARBA" id="ARBA00005854"/>
    </source>
</evidence>